<dbReference type="UniPathway" id="UPA00344"/>
<keyword evidence="8 12" id="KW-0342">GTP-binding</keyword>
<feature type="binding site" evidence="12">
    <location>
        <position position="66"/>
    </location>
    <ligand>
        <name>GTP</name>
        <dbReference type="ChEBI" id="CHEBI:37565"/>
    </ligand>
</feature>
<evidence type="ECO:0000256" key="2">
    <source>
        <dbReference type="ARBA" id="ARBA00022485"/>
    </source>
</evidence>
<keyword evidence="2 12" id="KW-0004">4Fe-4S</keyword>
<feature type="binding site" evidence="12">
    <location>
        <position position="192"/>
    </location>
    <ligand>
        <name>S-adenosyl-L-methionine</name>
        <dbReference type="ChEBI" id="CHEBI:59789"/>
    </ligand>
</feature>
<dbReference type="GO" id="GO:0046872">
    <property type="term" value="F:metal ion binding"/>
    <property type="evidence" value="ECO:0007669"/>
    <property type="project" value="UniProtKB-KW"/>
</dbReference>
<dbReference type="PANTHER" id="PTHR22960">
    <property type="entry name" value="MOLYBDOPTERIN COFACTOR SYNTHESIS PROTEIN A"/>
    <property type="match status" value="1"/>
</dbReference>
<dbReference type="PROSITE" id="PS51918">
    <property type="entry name" value="RADICAL_SAM"/>
    <property type="match status" value="1"/>
</dbReference>
<dbReference type="PROSITE" id="PS01305">
    <property type="entry name" value="MOAA_NIFB_PQQE"/>
    <property type="match status" value="1"/>
</dbReference>
<dbReference type="AlphaFoldDB" id="A0A3S9SYF0"/>
<evidence type="ECO:0000313" key="15">
    <source>
        <dbReference type="Proteomes" id="UP000267250"/>
    </source>
</evidence>
<dbReference type="InterPro" id="IPR050105">
    <property type="entry name" value="MoCo_biosynth_MoaA/MoaC"/>
</dbReference>
<keyword evidence="3 12" id="KW-0949">S-adenosyl-L-methionine</keyword>
<gene>
    <name evidence="12" type="primary">moaA</name>
    <name evidence="14" type="ORF">BBF96_07765</name>
</gene>
<dbReference type="InterPro" id="IPR013785">
    <property type="entry name" value="Aldolase_TIM"/>
</dbReference>
<dbReference type="InterPro" id="IPR010505">
    <property type="entry name" value="MoaA_twitch"/>
</dbReference>
<dbReference type="SMART" id="SM00729">
    <property type="entry name" value="Elp3"/>
    <property type="match status" value="1"/>
</dbReference>
<feature type="binding site" evidence="12">
    <location>
        <position position="270"/>
    </location>
    <ligand>
        <name>[4Fe-4S] cluster</name>
        <dbReference type="ChEBI" id="CHEBI:49883"/>
        <label>2</label>
        <note>4Fe-4S-substrate</note>
    </ligand>
</feature>
<keyword evidence="15" id="KW-1185">Reference proteome</keyword>
<reference evidence="14 15" key="1">
    <citation type="submission" date="2016-07" db="EMBL/GenBank/DDBJ databases">
        <title>Genome and transcriptome analysis of iron-reducing fermentative bacteria Anoxybacter fermentans.</title>
        <authorList>
            <person name="Zeng X."/>
            <person name="Shao Z."/>
        </authorList>
    </citation>
    <scope>NUCLEOTIDE SEQUENCE [LARGE SCALE GENOMIC DNA]</scope>
    <source>
        <strain evidence="14 15">DY22613</strain>
    </source>
</reference>
<dbReference type="GO" id="GO:0051539">
    <property type="term" value="F:4 iron, 4 sulfur cluster binding"/>
    <property type="evidence" value="ECO:0007669"/>
    <property type="project" value="UniProtKB-UniRule"/>
</dbReference>
<feature type="domain" description="Radical SAM core" evidence="13">
    <location>
        <begin position="7"/>
        <end position="230"/>
    </location>
</feature>
<evidence type="ECO:0000256" key="6">
    <source>
        <dbReference type="ARBA" id="ARBA00023004"/>
    </source>
</evidence>
<evidence type="ECO:0000256" key="1">
    <source>
        <dbReference type="ARBA" id="ARBA00012167"/>
    </source>
</evidence>
<dbReference type="Gene3D" id="3.20.20.70">
    <property type="entry name" value="Aldolase class I"/>
    <property type="match status" value="1"/>
</dbReference>
<evidence type="ECO:0000256" key="9">
    <source>
        <dbReference type="ARBA" id="ARBA00023150"/>
    </source>
</evidence>
<keyword evidence="5 12" id="KW-0547">Nucleotide-binding</keyword>
<dbReference type="GO" id="GO:0061799">
    <property type="term" value="F:cyclic pyranopterin monophosphate synthase activity"/>
    <property type="evidence" value="ECO:0007669"/>
    <property type="project" value="TreeGrafter"/>
</dbReference>
<dbReference type="SFLD" id="SFLDG01386">
    <property type="entry name" value="main_SPASM_domain-containing"/>
    <property type="match status" value="1"/>
</dbReference>
<dbReference type="InterPro" id="IPR000385">
    <property type="entry name" value="MoaA_NifB_PqqE_Fe-S-bd_CS"/>
</dbReference>
<evidence type="ECO:0000256" key="3">
    <source>
        <dbReference type="ARBA" id="ARBA00022691"/>
    </source>
</evidence>
<evidence type="ECO:0000259" key="13">
    <source>
        <dbReference type="PROSITE" id="PS51918"/>
    </source>
</evidence>
<keyword evidence="9 12" id="KW-0501">Molybdenum cofactor biosynthesis</keyword>
<dbReference type="InterPro" id="IPR058240">
    <property type="entry name" value="rSAM_sf"/>
</dbReference>
<dbReference type="SFLD" id="SFLDS00029">
    <property type="entry name" value="Radical_SAM"/>
    <property type="match status" value="1"/>
</dbReference>
<dbReference type="EMBL" id="CP016379">
    <property type="protein sequence ID" value="AZR73290.1"/>
    <property type="molecule type" value="Genomic_DNA"/>
</dbReference>
<dbReference type="KEGG" id="aft:BBF96_07765"/>
<feature type="binding site" evidence="12">
    <location>
        <position position="27"/>
    </location>
    <ligand>
        <name>[4Fe-4S] cluster</name>
        <dbReference type="ChEBI" id="CHEBI:49883"/>
        <label>1</label>
        <note>4Fe-4S-S-AdoMet</note>
    </ligand>
</feature>
<feature type="binding site" evidence="12">
    <location>
        <position position="97"/>
    </location>
    <ligand>
        <name>GTP</name>
        <dbReference type="ChEBI" id="CHEBI:37565"/>
    </ligand>
</feature>
<comment type="subunit">
    <text evidence="12">Monomer and homodimer.</text>
</comment>
<dbReference type="CDD" id="cd01335">
    <property type="entry name" value="Radical_SAM"/>
    <property type="match status" value="1"/>
</dbReference>
<evidence type="ECO:0000256" key="8">
    <source>
        <dbReference type="ARBA" id="ARBA00023134"/>
    </source>
</evidence>
<feature type="binding site" evidence="12">
    <location>
        <position position="29"/>
    </location>
    <ligand>
        <name>S-adenosyl-L-methionine</name>
        <dbReference type="ChEBI" id="CHEBI:59789"/>
    </ligand>
</feature>
<keyword evidence="4 12" id="KW-0479">Metal-binding</keyword>
<feature type="binding site" evidence="12">
    <location>
        <position position="23"/>
    </location>
    <ligand>
        <name>[4Fe-4S] cluster</name>
        <dbReference type="ChEBI" id="CHEBI:49883"/>
        <label>1</label>
        <note>4Fe-4S-S-AdoMet</note>
    </ligand>
</feature>
<dbReference type="SUPFAM" id="SSF102114">
    <property type="entry name" value="Radical SAM enzymes"/>
    <property type="match status" value="1"/>
</dbReference>
<feature type="binding site" evidence="12">
    <location>
        <position position="16"/>
    </location>
    <ligand>
        <name>GTP</name>
        <dbReference type="ChEBI" id="CHEBI:37565"/>
    </ligand>
</feature>
<comment type="catalytic activity">
    <reaction evidence="11 12">
        <text>GTP + AH2 + S-adenosyl-L-methionine = (8S)-3',8-cyclo-7,8-dihydroguanosine 5'-triphosphate + 5'-deoxyadenosine + L-methionine + A + H(+)</text>
        <dbReference type="Rhea" id="RHEA:49576"/>
        <dbReference type="ChEBI" id="CHEBI:13193"/>
        <dbReference type="ChEBI" id="CHEBI:15378"/>
        <dbReference type="ChEBI" id="CHEBI:17319"/>
        <dbReference type="ChEBI" id="CHEBI:17499"/>
        <dbReference type="ChEBI" id="CHEBI:37565"/>
        <dbReference type="ChEBI" id="CHEBI:57844"/>
        <dbReference type="ChEBI" id="CHEBI:59789"/>
        <dbReference type="ChEBI" id="CHEBI:131766"/>
        <dbReference type="EC" id="4.1.99.22"/>
    </reaction>
</comment>
<evidence type="ECO:0000256" key="4">
    <source>
        <dbReference type="ARBA" id="ARBA00022723"/>
    </source>
</evidence>
<evidence type="ECO:0000313" key="14">
    <source>
        <dbReference type="EMBL" id="AZR73290.1"/>
    </source>
</evidence>
<dbReference type="Pfam" id="PF06463">
    <property type="entry name" value="Mob_synth_C"/>
    <property type="match status" value="1"/>
</dbReference>
<dbReference type="InterPro" id="IPR006638">
    <property type="entry name" value="Elp3/MiaA/NifB-like_rSAM"/>
</dbReference>
<dbReference type="InterPro" id="IPR007197">
    <property type="entry name" value="rSAM"/>
</dbReference>
<comment type="cofactor">
    <cofactor evidence="12">
        <name>[4Fe-4S] cluster</name>
        <dbReference type="ChEBI" id="CHEBI:49883"/>
    </cofactor>
    <text evidence="12">Binds 2 [4Fe-4S] clusters. Binds 1 [4Fe-4S] cluster coordinated with 3 cysteines and an exchangeable S-adenosyl-L-methionine and 1 [4Fe-4S] cluster coordinated with 3 cysteines and the GTP-derived substrate.</text>
</comment>
<dbReference type="HAMAP" id="MF_01225_B">
    <property type="entry name" value="MoaA_B"/>
    <property type="match status" value="1"/>
</dbReference>
<dbReference type="Pfam" id="PF04055">
    <property type="entry name" value="Radical_SAM"/>
    <property type="match status" value="1"/>
</dbReference>
<proteinExistence type="inferred from homology"/>
<evidence type="ECO:0000256" key="10">
    <source>
        <dbReference type="ARBA" id="ARBA00023239"/>
    </source>
</evidence>
<feature type="binding site" evidence="12">
    <location>
        <position position="253"/>
    </location>
    <ligand>
        <name>[4Fe-4S] cluster</name>
        <dbReference type="ChEBI" id="CHEBI:49883"/>
        <label>2</label>
        <note>4Fe-4S-substrate</note>
    </ligand>
</feature>
<dbReference type="GO" id="GO:0061798">
    <property type="term" value="F:GTP 3',8'-cyclase activity"/>
    <property type="evidence" value="ECO:0007669"/>
    <property type="project" value="UniProtKB-UniRule"/>
</dbReference>
<dbReference type="Proteomes" id="UP000267250">
    <property type="component" value="Chromosome"/>
</dbReference>
<feature type="binding site" evidence="12">
    <location>
        <position position="158"/>
    </location>
    <ligand>
        <name>GTP</name>
        <dbReference type="ChEBI" id="CHEBI:37565"/>
    </ligand>
</feature>
<dbReference type="RefSeq" id="WP_127016618.1">
    <property type="nucleotide sequence ID" value="NZ_CP016379.1"/>
</dbReference>
<dbReference type="InterPro" id="IPR013483">
    <property type="entry name" value="MoaA"/>
</dbReference>
<comment type="pathway">
    <text evidence="12">Cofactor biosynthesis; molybdopterin biosynthesis.</text>
</comment>
<accession>A0A3S9SYF0</accession>
<dbReference type="EC" id="4.1.99.22" evidence="1 12"/>
<dbReference type="InterPro" id="IPR040064">
    <property type="entry name" value="MoaA-like"/>
</dbReference>
<name>A0A3S9SYF0_9FIRM</name>
<dbReference type="SFLD" id="SFLDG01067">
    <property type="entry name" value="SPASM/twitch_domain_containing"/>
    <property type="match status" value="1"/>
</dbReference>
<feature type="binding site" evidence="12">
    <location>
        <position position="70"/>
    </location>
    <ligand>
        <name>S-adenosyl-L-methionine</name>
        <dbReference type="ChEBI" id="CHEBI:59789"/>
    </ligand>
</feature>
<dbReference type="CDD" id="cd21117">
    <property type="entry name" value="Twitch_MoaA"/>
    <property type="match status" value="1"/>
</dbReference>
<dbReference type="NCBIfam" id="NF001199">
    <property type="entry name" value="PRK00164.2-1"/>
    <property type="match status" value="1"/>
</dbReference>
<keyword evidence="7 12" id="KW-0411">Iron-sulfur</keyword>
<sequence>MRKLKDQFGRKIEYLRLSITDRCNLRCKYCMPAEGVKSIPHDEILRYEEYLRIIGVLIQLGIRKIRITGGEPTVRKGIVGFIRALHHLPGIEDLAMTTNGTLLDKLALHLKDAGLNRVNISLDTLKPEKYREITRGGDFSKCWAGIQAAIQTGLNPVKLNVVVQRGFNTDEILDFARLTFEQSIHVRFIEFMSKEAASESLFFSNNETLKILKELAPLEKISKEFGAGPARYFQYKGAKGKIGLISPISHQFCASCNRIRLTAEGKLLLCLGSDRYLDLKTPLRHGISDEELIDLINNALQEKPQGHQFGRKGIMRLMSSIGG</sequence>
<dbReference type="GO" id="GO:1904047">
    <property type="term" value="F:S-adenosyl-L-methionine binding"/>
    <property type="evidence" value="ECO:0007669"/>
    <property type="project" value="UniProtKB-UniRule"/>
</dbReference>
<evidence type="ECO:0000256" key="5">
    <source>
        <dbReference type="ARBA" id="ARBA00022741"/>
    </source>
</evidence>
<evidence type="ECO:0000256" key="11">
    <source>
        <dbReference type="ARBA" id="ARBA00048697"/>
    </source>
</evidence>
<protein>
    <recommendedName>
        <fullName evidence="1 12">GTP 3',8-cyclase</fullName>
        <ecNumber evidence="1 12">4.1.99.22</ecNumber>
    </recommendedName>
    <alternativeName>
        <fullName evidence="12">Molybdenum cofactor biosynthesis protein A</fullName>
    </alternativeName>
</protein>
<keyword evidence="10 12" id="KW-0456">Lyase</keyword>
<dbReference type="OrthoDB" id="9763993at2"/>
<comment type="function">
    <text evidence="12">Catalyzes the cyclization of GTP to (8S)-3',8-cyclo-7,8-dihydroguanosine 5'-triphosphate.</text>
</comment>
<evidence type="ECO:0000256" key="7">
    <source>
        <dbReference type="ARBA" id="ARBA00023014"/>
    </source>
</evidence>
<comment type="similarity">
    <text evidence="12">Belongs to the radical SAM superfamily. MoaA family.</text>
</comment>
<dbReference type="NCBIfam" id="TIGR02666">
    <property type="entry name" value="moaA"/>
    <property type="match status" value="1"/>
</dbReference>
<feature type="binding site" evidence="12">
    <location>
        <position position="121"/>
    </location>
    <ligand>
        <name>S-adenosyl-L-methionine</name>
        <dbReference type="ChEBI" id="CHEBI:59789"/>
    </ligand>
</feature>
<dbReference type="GO" id="GO:0006777">
    <property type="term" value="P:Mo-molybdopterin cofactor biosynthetic process"/>
    <property type="evidence" value="ECO:0007669"/>
    <property type="project" value="UniProtKB-UniRule"/>
</dbReference>
<feature type="binding site" evidence="12">
    <location>
        <begin position="258"/>
        <end position="260"/>
    </location>
    <ligand>
        <name>GTP</name>
        <dbReference type="ChEBI" id="CHEBI:37565"/>
    </ligand>
</feature>
<feature type="binding site" evidence="12">
    <location>
        <position position="30"/>
    </location>
    <ligand>
        <name>[4Fe-4S] cluster</name>
        <dbReference type="ChEBI" id="CHEBI:49883"/>
        <label>1</label>
        <note>4Fe-4S-S-AdoMet</note>
    </ligand>
</feature>
<organism evidence="14 15">
    <name type="scientific">Anoxybacter fermentans</name>
    <dbReference type="NCBI Taxonomy" id="1323375"/>
    <lineage>
        <taxon>Bacteria</taxon>
        <taxon>Bacillati</taxon>
        <taxon>Bacillota</taxon>
        <taxon>Clostridia</taxon>
        <taxon>Halanaerobiales</taxon>
        <taxon>Anoxybacter</taxon>
    </lineage>
</organism>
<feature type="binding site" evidence="12">
    <location>
        <position position="256"/>
    </location>
    <ligand>
        <name>[4Fe-4S] cluster</name>
        <dbReference type="ChEBI" id="CHEBI:49883"/>
        <label>2</label>
        <note>4Fe-4S-substrate</note>
    </ligand>
</feature>
<dbReference type="SFLD" id="SFLDG01383">
    <property type="entry name" value="cyclic_pyranopterin_phosphate"/>
    <property type="match status" value="1"/>
</dbReference>
<keyword evidence="6 12" id="KW-0408">Iron</keyword>
<dbReference type="GO" id="GO:0005525">
    <property type="term" value="F:GTP binding"/>
    <property type="evidence" value="ECO:0007669"/>
    <property type="project" value="UniProtKB-UniRule"/>
</dbReference>
<evidence type="ECO:0000256" key="12">
    <source>
        <dbReference type="HAMAP-Rule" id="MF_01225"/>
    </source>
</evidence>
<dbReference type="PANTHER" id="PTHR22960:SF0">
    <property type="entry name" value="MOLYBDENUM COFACTOR BIOSYNTHESIS PROTEIN 1"/>
    <property type="match status" value="1"/>
</dbReference>